<feature type="transmembrane region" description="Helical" evidence="1">
    <location>
        <begin position="148"/>
        <end position="172"/>
    </location>
</feature>
<dbReference type="EMBL" id="JBHSFQ010000001">
    <property type="protein sequence ID" value="MFC4560325.1"/>
    <property type="molecule type" value="Genomic_DNA"/>
</dbReference>
<comment type="caution">
    <text evidence="3">The sequence shown here is derived from an EMBL/GenBank/DDBJ whole genome shotgun (WGS) entry which is preliminary data.</text>
</comment>
<evidence type="ECO:0000259" key="2">
    <source>
        <dbReference type="Pfam" id="PF07331"/>
    </source>
</evidence>
<name>A0ABV9DQP1_9ACTN</name>
<keyword evidence="1" id="KW-1133">Transmembrane helix</keyword>
<keyword evidence="1" id="KW-0812">Transmembrane</keyword>
<proteinExistence type="predicted"/>
<feature type="transmembrane region" description="Helical" evidence="1">
    <location>
        <begin position="21"/>
        <end position="45"/>
    </location>
</feature>
<feature type="domain" description="DUF1468" evidence="2">
    <location>
        <begin position="26"/>
        <end position="175"/>
    </location>
</feature>
<sequence>MRTFPRLSPGSGPWTSERHGQVVAFGVLTGLGGAVAVAAFAYGIWIDEGRVGAGMLPLAVGLILLLTCGSLFVAALRRTLAGRGPAADADSGPGTDARGRSRAERVRNLRIVFALTLAMVAALPHIGLLLAFGAYITAVSTLVEKRPWYTSLAIAAAAVAALHIVFGVLLGVPLPGWTLTPGIGGSS</sequence>
<feature type="transmembrane region" description="Helical" evidence="1">
    <location>
        <begin position="51"/>
        <end position="76"/>
    </location>
</feature>
<reference evidence="4" key="1">
    <citation type="journal article" date="2019" name="Int. J. Syst. Evol. Microbiol.">
        <title>The Global Catalogue of Microorganisms (GCM) 10K type strain sequencing project: providing services to taxonomists for standard genome sequencing and annotation.</title>
        <authorList>
            <consortium name="The Broad Institute Genomics Platform"/>
            <consortium name="The Broad Institute Genome Sequencing Center for Infectious Disease"/>
            <person name="Wu L."/>
            <person name="Ma J."/>
        </authorList>
    </citation>
    <scope>NUCLEOTIDE SEQUENCE [LARGE SCALE GENOMIC DNA]</scope>
    <source>
        <strain evidence="4">XZYJ18</strain>
    </source>
</reference>
<dbReference type="RefSeq" id="WP_378570380.1">
    <property type="nucleotide sequence ID" value="NZ_JBHSFQ010000001.1"/>
</dbReference>
<keyword evidence="4" id="KW-1185">Reference proteome</keyword>
<protein>
    <submittedName>
        <fullName evidence="3">Tripartite tricarboxylate transporter TctB family protein</fullName>
    </submittedName>
</protein>
<feature type="transmembrane region" description="Helical" evidence="1">
    <location>
        <begin position="111"/>
        <end position="136"/>
    </location>
</feature>
<dbReference type="Proteomes" id="UP001595923">
    <property type="component" value="Unassembled WGS sequence"/>
</dbReference>
<organism evidence="3 4">
    <name type="scientific">Nocardiopsis mangrovi</name>
    <dbReference type="NCBI Taxonomy" id="1179818"/>
    <lineage>
        <taxon>Bacteria</taxon>
        <taxon>Bacillati</taxon>
        <taxon>Actinomycetota</taxon>
        <taxon>Actinomycetes</taxon>
        <taxon>Streptosporangiales</taxon>
        <taxon>Nocardiopsidaceae</taxon>
        <taxon>Nocardiopsis</taxon>
    </lineage>
</organism>
<evidence type="ECO:0000313" key="4">
    <source>
        <dbReference type="Proteomes" id="UP001595923"/>
    </source>
</evidence>
<dbReference type="Pfam" id="PF07331">
    <property type="entry name" value="TctB"/>
    <property type="match status" value="1"/>
</dbReference>
<accession>A0ABV9DQP1</accession>
<keyword evidence="1" id="KW-0472">Membrane</keyword>
<dbReference type="InterPro" id="IPR009936">
    <property type="entry name" value="DUF1468"/>
</dbReference>
<evidence type="ECO:0000313" key="3">
    <source>
        <dbReference type="EMBL" id="MFC4560325.1"/>
    </source>
</evidence>
<evidence type="ECO:0000256" key="1">
    <source>
        <dbReference type="SAM" id="Phobius"/>
    </source>
</evidence>
<gene>
    <name evidence="3" type="ORF">ACFO4E_00490</name>
</gene>